<keyword evidence="3" id="KW-1185">Reference proteome</keyword>
<dbReference type="HOGENOM" id="CLU_098910_0_0_2"/>
<dbReference type="STRING" id="348780.NP_3388A"/>
<evidence type="ECO:0000313" key="3">
    <source>
        <dbReference type="Proteomes" id="UP000002698"/>
    </source>
</evidence>
<dbReference type="PROSITE" id="PS51257">
    <property type="entry name" value="PROKAR_LIPOPROTEIN"/>
    <property type="match status" value="1"/>
</dbReference>
<dbReference type="AlphaFoldDB" id="A0A1U7EXA5"/>
<reference evidence="2 3" key="1">
    <citation type="journal article" date="2005" name="Genome Res.">
        <title>Living with two extremes: conclusions from the genome sequence of Natronomonas pharaonis.</title>
        <authorList>
            <person name="Falb M."/>
            <person name="Pfeiffer F."/>
            <person name="Palm P."/>
            <person name="Rodewald K."/>
            <person name="Hickmann V."/>
            <person name="Tittor J."/>
            <person name="Oesterhelt D."/>
        </authorList>
    </citation>
    <scope>NUCLEOTIDE SEQUENCE [LARGE SCALE GENOMIC DNA]</scope>
    <source>
        <strain evidence="3">ATCC 35678 / DSM 2160 / CIP 103997 / JCM 8858 / NBRC 14720 / NCIMB 2260 / Gabara</strain>
    </source>
</reference>
<dbReference type="EMBL" id="CR936257">
    <property type="protein sequence ID" value="CAI49785.1"/>
    <property type="molecule type" value="Genomic_DNA"/>
</dbReference>
<dbReference type="OrthoDB" id="214951at2157"/>
<name>A0A1U7EXA5_NATPD</name>
<evidence type="ECO:0000313" key="2">
    <source>
        <dbReference type="EMBL" id="CAI49785.1"/>
    </source>
</evidence>
<feature type="region of interest" description="Disordered" evidence="1">
    <location>
        <begin position="15"/>
        <end position="84"/>
    </location>
</feature>
<organism evidence="2 3">
    <name type="scientific">Natronomonas pharaonis (strain ATCC 35678 / DSM 2160 / CIP 103997 / JCM 8858 / NBRC 14720 / NCIMB 2260 / Gabara)</name>
    <name type="common">Halobacterium pharaonis</name>
    <dbReference type="NCBI Taxonomy" id="348780"/>
    <lineage>
        <taxon>Archaea</taxon>
        <taxon>Methanobacteriati</taxon>
        <taxon>Methanobacteriota</taxon>
        <taxon>Stenosarchaea group</taxon>
        <taxon>Halobacteria</taxon>
        <taxon>Halobacteriales</taxon>
        <taxon>Natronomonadaceae</taxon>
        <taxon>Natronomonas</taxon>
    </lineage>
</organism>
<feature type="compositionally biased region" description="Acidic residues" evidence="1">
    <location>
        <begin position="59"/>
        <end position="81"/>
    </location>
</feature>
<sequence>MRRRTYIALSGAALASLAGCSDDEGENGDGAETPSDPEPTPGAEATDDNEETTPRNDVEETAEDEDPTEPEETPEQDDDTDRSDAGTLLSVTETLGGDQPLFDADGIERLDGEGAVVTDEMTLGSGLTVVVFEHTGAGNVIIELEGDRTELLVNDIGATSGAVAVPTPAGSYRFDVDAGGEWSLQVGQPRAPAEAVRTPPVSATGTGSDVVGPVELNGSETVAGEHDGSMNFIVEGYGEAASTSLAGELLFNELGTFDGETKTDLAGVVWLDIEADSDWSLDVTPE</sequence>
<accession>A0A1U7EXA5</accession>
<dbReference type="GeneID" id="3701759"/>
<dbReference type="eggNOG" id="arCOG08958">
    <property type="taxonomic scope" value="Archaea"/>
</dbReference>
<dbReference type="Proteomes" id="UP000002698">
    <property type="component" value="Chromosome"/>
</dbReference>
<dbReference type="RefSeq" id="WP_011323405.1">
    <property type="nucleotide sequence ID" value="NC_007426.1"/>
</dbReference>
<dbReference type="KEGG" id="nph:NP_3388A"/>
<gene>
    <name evidence="2" type="ordered locus">NP_3388A</name>
</gene>
<evidence type="ECO:0000256" key="1">
    <source>
        <dbReference type="SAM" id="MobiDB-lite"/>
    </source>
</evidence>
<dbReference type="EnsemblBacteria" id="CAI49785">
    <property type="protein sequence ID" value="CAI49785"/>
    <property type="gene ID" value="NP_3388A"/>
</dbReference>
<dbReference type="eggNOG" id="arCOG09394">
    <property type="taxonomic scope" value="Archaea"/>
</dbReference>
<proteinExistence type="predicted"/>
<protein>
    <submittedName>
        <fullName evidence="2">Probable secreted glycoprotein</fullName>
    </submittedName>
</protein>